<dbReference type="GO" id="GO:0003887">
    <property type="term" value="F:DNA-directed DNA polymerase activity"/>
    <property type="evidence" value="ECO:0007669"/>
    <property type="project" value="UniProtKB-UniRule"/>
</dbReference>
<dbReference type="Pfam" id="PF17657">
    <property type="entry name" value="DNA_pol3_finger"/>
    <property type="match status" value="1"/>
</dbReference>
<evidence type="ECO:0000256" key="13">
    <source>
        <dbReference type="HAMAP-Rule" id="MF_01902"/>
    </source>
</evidence>
<dbReference type="PANTHER" id="PTHR32294">
    <property type="entry name" value="DNA POLYMERASE III SUBUNIT ALPHA"/>
    <property type="match status" value="1"/>
</dbReference>
<dbReference type="InterPro" id="IPR004013">
    <property type="entry name" value="PHP_dom"/>
</dbReference>
<dbReference type="InterPro" id="IPR003141">
    <property type="entry name" value="Pol/His_phosphatase_N"/>
</dbReference>
<keyword evidence="9 13" id="KW-0227">DNA damage</keyword>
<feature type="region of interest" description="Disordered" evidence="14">
    <location>
        <begin position="131"/>
        <end position="160"/>
    </location>
</feature>
<comment type="function">
    <text evidence="13">DNA polymerase involved in damage-induced mutagenesis and translesion synthesis (TLS). It is not the major replicative DNA polymerase.</text>
</comment>
<dbReference type="GO" id="GO:0005737">
    <property type="term" value="C:cytoplasm"/>
    <property type="evidence" value="ECO:0007669"/>
    <property type="project" value="UniProtKB-SubCell"/>
</dbReference>
<evidence type="ECO:0000256" key="10">
    <source>
        <dbReference type="ARBA" id="ARBA00022932"/>
    </source>
</evidence>
<name>A0A1G6BYC4_9HYPH</name>
<keyword evidence="7 13" id="KW-0548">Nucleotidyltransferase</keyword>
<keyword evidence="11 13" id="KW-0234">DNA repair</keyword>
<dbReference type="GO" id="GO:0006281">
    <property type="term" value="P:DNA repair"/>
    <property type="evidence" value="ECO:0007669"/>
    <property type="project" value="UniProtKB-UniRule"/>
</dbReference>
<evidence type="ECO:0000313" key="17">
    <source>
        <dbReference type="Proteomes" id="UP000199071"/>
    </source>
</evidence>
<gene>
    <name evidence="13" type="primary">dnaE2</name>
    <name evidence="16" type="ORF">SAMN02982931_02003</name>
</gene>
<comment type="catalytic activity">
    <reaction evidence="12 13">
        <text>DNA(n) + a 2'-deoxyribonucleoside 5'-triphosphate = DNA(n+1) + diphosphate</text>
        <dbReference type="Rhea" id="RHEA:22508"/>
        <dbReference type="Rhea" id="RHEA-COMP:17339"/>
        <dbReference type="Rhea" id="RHEA-COMP:17340"/>
        <dbReference type="ChEBI" id="CHEBI:33019"/>
        <dbReference type="ChEBI" id="CHEBI:61560"/>
        <dbReference type="ChEBI" id="CHEBI:173112"/>
        <dbReference type="EC" id="2.7.7.7"/>
    </reaction>
</comment>
<dbReference type="GO" id="GO:0008408">
    <property type="term" value="F:3'-5' exonuclease activity"/>
    <property type="evidence" value="ECO:0007669"/>
    <property type="project" value="InterPro"/>
</dbReference>
<evidence type="ECO:0000256" key="9">
    <source>
        <dbReference type="ARBA" id="ARBA00022763"/>
    </source>
</evidence>
<dbReference type="InterPro" id="IPR029460">
    <property type="entry name" value="DNAPol_HHH"/>
</dbReference>
<evidence type="ECO:0000256" key="1">
    <source>
        <dbReference type="ARBA" id="ARBA00004496"/>
    </source>
</evidence>
<keyword evidence="5 13" id="KW-0963">Cytoplasm</keyword>
<dbReference type="NCBIfam" id="TIGR00594">
    <property type="entry name" value="polc"/>
    <property type="match status" value="1"/>
</dbReference>
<keyword evidence="6 13" id="KW-0808">Transferase</keyword>
<evidence type="ECO:0000256" key="7">
    <source>
        <dbReference type="ARBA" id="ARBA00022695"/>
    </source>
</evidence>
<dbReference type="InterPro" id="IPR004805">
    <property type="entry name" value="DnaE2/DnaE/PolC"/>
</dbReference>
<dbReference type="EC" id="2.7.7.7" evidence="3 13"/>
<evidence type="ECO:0000256" key="14">
    <source>
        <dbReference type="SAM" id="MobiDB-lite"/>
    </source>
</evidence>
<dbReference type="OrthoDB" id="9803237at2"/>
<dbReference type="Pfam" id="PF02811">
    <property type="entry name" value="PHP"/>
    <property type="match status" value="1"/>
</dbReference>
<dbReference type="GO" id="GO:0003676">
    <property type="term" value="F:nucleic acid binding"/>
    <property type="evidence" value="ECO:0007669"/>
    <property type="project" value="InterPro"/>
</dbReference>
<dbReference type="CDD" id="cd07434">
    <property type="entry name" value="PHP_PolIIIA_DnaE2"/>
    <property type="match status" value="1"/>
</dbReference>
<dbReference type="STRING" id="665467.SAMN02982931_02003"/>
<dbReference type="Pfam" id="PF07733">
    <property type="entry name" value="DNA_pol3_alpha"/>
    <property type="match status" value="1"/>
</dbReference>
<dbReference type="HAMAP" id="MF_01902">
    <property type="entry name" value="DNApol_error_prone"/>
    <property type="match status" value="1"/>
</dbReference>
<feature type="region of interest" description="Disordered" evidence="14">
    <location>
        <begin position="865"/>
        <end position="885"/>
    </location>
</feature>
<dbReference type="InterPro" id="IPR040982">
    <property type="entry name" value="DNA_pol3_finger"/>
</dbReference>
<evidence type="ECO:0000256" key="6">
    <source>
        <dbReference type="ARBA" id="ARBA00022679"/>
    </source>
</evidence>
<dbReference type="GO" id="GO:0006260">
    <property type="term" value="P:DNA replication"/>
    <property type="evidence" value="ECO:0007669"/>
    <property type="project" value="UniProtKB-KW"/>
</dbReference>
<evidence type="ECO:0000313" key="16">
    <source>
        <dbReference type="EMBL" id="SDB25635.1"/>
    </source>
</evidence>
<evidence type="ECO:0000256" key="4">
    <source>
        <dbReference type="ARBA" id="ARBA00017273"/>
    </source>
</evidence>
<feature type="domain" description="Polymerase/histidinol phosphatase N-terminal" evidence="15">
    <location>
        <begin position="5"/>
        <end position="72"/>
    </location>
</feature>
<dbReference type="Pfam" id="PF01336">
    <property type="entry name" value="tRNA_anti-codon"/>
    <property type="match status" value="1"/>
</dbReference>
<dbReference type="InterPro" id="IPR004365">
    <property type="entry name" value="NA-bd_OB_tRNA"/>
</dbReference>
<sequence>MTAFAELAVTTNFSFLRGGSHPEELVGEAARLGLAGIAVADRNTLAGVVRGHVAARTAGFRYAVGCRLVFRDGTPDILAWPTDRAAYGRLCRLLTLGNRRAAKGECHLDLADLLAWGDGLMLGVMPRSSATGSGPIHAGAAPTNRSSPRKRGPSDREAGHAIVVLDPRLRGGERRGDPETAAETDPLHTTLAALADAFPGNVRLMASRLYAAADHRRLAALDRVARRHRVPLMATNDVLYHAPERRRLQDVLTCIREHKSLATAGRLLAANAERHLKDAAEMARLFRDCPEAVAESRAVLERLAFSLDELRYQYPDEPTGDAATPQEALERLTADGARFRYPAGVPAKVQAAIDHELRLIAQLDYAPYFLTVHDIVRFARQRGILAQGRGSAANSAVCFVLGITEVDPERSDLLFERFISAERNEPPDIDVDFEHERREEVMQYIYDKYGRHRAGLAATVITYRTRSAVREVGKAFGLSEDTIGALSGTIWGWSSAGVREADIRRIGLDPGDRAMAQVMTLSQELIGFPRHLSQHVGGFVMTRDRLDEMVPVMNAAMEDRTTVEWDKDDLDALNMLKVDVLALGMLSCIRRAFDFMRDHYGEAPTLATIPAEDPAVYRMLQRADSLGVFQVESRAQMTMLPRLRPASFYDLVIEVAIVRPGPIQGDMVHPYLRRRQGLETVVYPSPSPAHGEADELEQVLGRTLGVPLFQEQAMKIAIVAAGFSPGEADRLRRAMATFKRVGTIKTFQDKMVEGMTARGYQRDFAERCFRQIEGFGEYGFPESHAASFALLVYASAWLKCHYPDVFCAALLNSQPMGFYAPAQIVRDAQRHGIETRPPDINFSDWDSTLEPEAHPLPEAPILPCEAGEGDHPKGGGGGAHPRKRMLRNSPASIAPFPLPSWERALPLGEPQASREAMGEGDPARRDTMTDDACDPVGIAPHPSGLSVSGATHPATPSPEALSHKGRGKLHPANADQRPDIRSTHAVRLGLRQIKGFHEEDARALADARGRGYDSVRDLWLRSGLSQAAIERLADADAFRSIGLDRRDALWAARGLGGKTAATKPGSRLPLFDIADLGDIRKEPDVALPPMPVGEHVVNDYRYLSLSLKAHPLSFLRPQLAARRIVDNATLIALATRDERARGEENRRFDREASGGEERRSHDREGKSRGEDGRRPDREGKNPRRVTVAGLVLVRQRPGTASGVIFMTIEDETDIANIIVWPKVFERFRPVVLGARLVAVTGRVQSESGVIHVVSEKLEDLTPMLSALSAEAGEPNRRDLEALARADEIRRPQVDMREKIGPKSRLVQLAREEPGVATDLAKLSAGRVMPKGRNFH</sequence>
<evidence type="ECO:0000256" key="2">
    <source>
        <dbReference type="ARBA" id="ARBA00007391"/>
    </source>
</evidence>
<dbReference type="NCBIfam" id="NF004225">
    <property type="entry name" value="PRK05672.1"/>
    <property type="match status" value="1"/>
</dbReference>
<proteinExistence type="inferred from homology"/>
<dbReference type="EMBL" id="FMXQ01000003">
    <property type="protein sequence ID" value="SDB25635.1"/>
    <property type="molecule type" value="Genomic_DNA"/>
</dbReference>
<dbReference type="Proteomes" id="UP000199071">
    <property type="component" value="Unassembled WGS sequence"/>
</dbReference>
<comment type="subcellular location">
    <subcellularLocation>
        <location evidence="1 13">Cytoplasm</location>
    </subcellularLocation>
</comment>
<comment type="similarity">
    <text evidence="2 13">Belongs to the DNA polymerase type-C family. DnaE2 subfamily.</text>
</comment>
<evidence type="ECO:0000256" key="11">
    <source>
        <dbReference type="ARBA" id="ARBA00023204"/>
    </source>
</evidence>
<evidence type="ECO:0000256" key="3">
    <source>
        <dbReference type="ARBA" id="ARBA00012417"/>
    </source>
</evidence>
<accession>A0A1G6BYC4</accession>
<dbReference type="SMART" id="SM00481">
    <property type="entry name" value="POLIIIAc"/>
    <property type="match status" value="1"/>
</dbReference>
<keyword evidence="8 13" id="KW-0235">DNA replication</keyword>
<dbReference type="RefSeq" id="WP_090876257.1">
    <property type="nucleotide sequence ID" value="NZ_FMXQ01000003.1"/>
</dbReference>
<protein>
    <recommendedName>
        <fullName evidence="4 13">Error-prone DNA polymerase</fullName>
        <ecNumber evidence="3 13">2.7.7.7</ecNumber>
    </recommendedName>
</protein>
<evidence type="ECO:0000259" key="15">
    <source>
        <dbReference type="SMART" id="SM00481"/>
    </source>
</evidence>
<feature type="region of interest" description="Disordered" evidence="14">
    <location>
        <begin position="909"/>
        <end position="981"/>
    </location>
</feature>
<evidence type="ECO:0000256" key="12">
    <source>
        <dbReference type="ARBA" id="ARBA00049244"/>
    </source>
</evidence>
<dbReference type="Pfam" id="PF14579">
    <property type="entry name" value="HHH_6"/>
    <property type="match status" value="1"/>
</dbReference>
<evidence type="ECO:0000256" key="8">
    <source>
        <dbReference type="ARBA" id="ARBA00022705"/>
    </source>
</evidence>
<evidence type="ECO:0000256" key="5">
    <source>
        <dbReference type="ARBA" id="ARBA00022490"/>
    </source>
</evidence>
<reference evidence="16 17" key="1">
    <citation type="submission" date="2016-10" db="EMBL/GenBank/DDBJ databases">
        <authorList>
            <person name="de Groot N.N."/>
        </authorList>
    </citation>
    <scope>NUCLEOTIDE SEQUENCE [LARGE SCALE GENOMIC DNA]</scope>
    <source>
        <strain evidence="16 17">ATCC 35022</strain>
    </source>
</reference>
<dbReference type="CDD" id="cd04485">
    <property type="entry name" value="DnaE_OBF"/>
    <property type="match status" value="1"/>
</dbReference>
<organism evidence="16 17">
    <name type="scientific">Bauldia litoralis</name>
    <dbReference type="NCBI Taxonomy" id="665467"/>
    <lineage>
        <taxon>Bacteria</taxon>
        <taxon>Pseudomonadati</taxon>
        <taxon>Pseudomonadota</taxon>
        <taxon>Alphaproteobacteria</taxon>
        <taxon>Hyphomicrobiales</taxon>
        <taxon>Kaistiaceae</taxon>
        <taxon>Bauldia</taxon>
    </lineage>
</organism>
<dbReference type="InterPro" id="IPR011708">
    <property type="entry name" value="DNA_pol3_alpha_NTPase_dom"/>
</dbReference>
<dbReference type="InterPro" id="IPR023073">
    <property type="entry name" value="DnaE2"/>
</dbReference>
<feature type="region of interest" description="Disordered" evidence="14">
    <location>
        <begin position="1141"/>
        <end position="1181"/>
    </location>
</feature>
<keyword evidence="10 13" id="KW-0239">DNA-directed DNA polymerase</keyword>
<dbReference type="Gene3D" id="3.20.20.140">
    <property type="entry name" value="Metal-dependent hydrolases"/>
    <property type="match status" value="1"/>
</dbReference>
<keyword evidence="17" id="KW-1185">Reference proteome</keyword>
<dbReference type="PANTHER" id="PTHR32294:SF4">
    <property type="entry name" value="ERROR-PRONE DNA POLYMERASE"/>
    <property type="match status" value="1"/>
</dbReference>